<accession>A0ABV8T7G5</accession>
<name>A0ABV8T7G5_9GAMM</name>
<feature type="domain" description="HTH hxlR-type" evidence="1">
    <location>
        <begin position="6"/>
        <end position="36"/>
    </location>
</feature>
<dbReference type="InterPro" id="IPR036388">
    <property type="entry name" value="WH-like_DNA-bd_sf"/>
</dbReference>
<sequence>MPGKIAHVEYELTEGGRKLVSLINALGDWYEELQNQREPAQAAI</sequence>
<dbReference type="Gene3D" id="1.10.10.10">
    <property type="entry name" value="Winged helix-like DNA-binding domain superfamily/Winged helix DNA-binding domain"/>
    <property type="match status" value="1"/>
</dbReference>
<gene>
    <name evidence="2" type="ORF">ACFPN2_38155</name>
</gene>
<dbReference type="InterPro" id="IPR036390">
    <property type="entry name" value="WH_DNA-bd_sf"/>
</dbReference>
<proteinExistence type="predicted"/>
<evidence type="ECO:0000313" key="3">
    <source>
        <dbReference type="Proteomes" id="UP001595904"/>
    </source>
</evidence>
<dbReference type="Pfam" id="PF01638">
    <property type="entry name" value="HxlR"/>
    <property type="match status" value="1"/>
</dbReference>
<dbReference type="InterPro" id="IPR002577">
    <property type="entry name" value="HTH_HxlR"/>
</dbReference>
<dbReference type="SUPFAM" id="SSF46785">
    <property type="entry name" value="Winged helix' DNA-binding domain"/>
    <property type="match status" value="1"/>
</dbReference>
<dbReference type="Proteomes" id="UP001595904">
    <property type="component" value="Unassembled WGS sequence"/>
</dbReference>
<reference evidence="3" key="1">
    <citation type="journal article" date="2019" name="Int. J. Syst. Evol. Microbiol.">
        <title>The Global Catalogue of Microorganisms (GCM) 10K type strain sequencing project: providing services to taxonomists for standard genome sequencing and annotation.</title>
        <authorList>
            <consortium name="The Broad Institute Genomics Platform"/>
            <consortium name="The Broad Institute Genome Sequencing Center for Infectious Disease"/>
            <person name="Wu L."/>
            <person name="Ma J."/>
        </authorList>
    </citation>
    <scope>NUCLEOTIDE SEQUENCE [LARGE SCALE GENOMIC DNA]</scope>
    <source>
        <strain evidence="3">CGMCC 1.10759</strain>
    </source>
</reference>
<protein>
    <submittedName>
        <fullName evidence="2">Winged helix-turn-helix transcriptional regulator</fullName>
    </submittedName>
</protein>
<evidence type="ECO:0000313" key="2">
    <source>
        <dbReference type="EMBL" id="MFC4314948.1"/>
    </source>
</evidence>
<dbReference type="RefSeq" id="WP_380606540.1">
    <property type="nucleotide sequence ID" value="NZ_JBHSDU010000015.1"/>
</dbReference>
<keyword evidence="3" id="KW-1185">Reference proteome</keyword>
<organism evidence="2 3">
    <name type="scientific">Steroidobacter flavus</name>
    <dbReference type="NCBI Taxonomy" id="1842136"/>
    <lineage>
        <taxon>Bacteria</taxon>
        <taxon>Pseudomonadati</taxon>
        <taxon>Pseudomonadota</taxon>
        <taxon>Gammaproteobacteria</taxon>
        <taxon>Steroidobacterales</taxon>
        <taxon>Steroidobacteraceae</taxon>
        <taxon>Steroidobacter</taxon>
    </lineage>
</organism>
<comment type="caution">
    <text evidence="2">The sequence shown here is derived from an EMBL/GenBank/DDBJ whole genome shotgun (WGS) entry which is preliminary data.</text>
</comment>
<evidence type="ECO:0000259" key="1">
    <source>
        <dbReference type="Pfam" id="PF01638"/>
    </source>
</evidence>
<dbReference type="EMBL" id="JBHSDU010000015">
    <property type="protein sequence ID" value="MFC4314948.1"/>
    <property type="molecule type" value="Genomic_DNA"/>
</dbReference>